<keyword evidence="1" id="KW-0472">Membrane</keyword>
<name>A0A0E9WMT5_ANGAN</name>
<sequence>MSFPNATPPKSAMLLFLLKTISSCPKHPHSGRRSFIGVTTGVLSPTTSAGFFVFSLSLLTHIFCVSY</sequence>
<accession>A0A0E9WMT5</accession>
<feature type="transmembrane region" description="Helical" evidence="1">
    <location>
        <begin position="47"/>
        <end position="65"/>
    </location>
</feature>
<organism evidence="2">
    <name type="scientific">Anguilla anguilla</name>
    <name type="common">European freshwater eel</name>
    <name type="synonym">Muraena anguilla</name>
    <dbReference type="NCBI Taxonomy" id="7936"/>
    <lineage>
        <taxon>Eukaryota</taxon>
        <taxon>Metazoa</taxon>
        <taxon>Chordata</taxon>
        <taxon>Craniata</taxon>
        <taxon>Vertebrata</taxon>
        <taxon>Euteleostomi</taxon>
        <taxon>Actinopterygii</taxon>
        <taxon>Neopterygii</taxon>
        <taxon>Teleostei</taxon>
        <taxon>Anguilliformes</taxon>
        <taxon>Anguillidae</taxon>
        <taxon>Anguilla</taxon>
    </lineage>
</organism>
<protein>
    <submittedName>
        <fullName evidence="2">Uncharacterized protein</fullName>
    </submittedName>
</protein>
<reference evidence="2" key="2">
    <citation type="journal article" date="2015" name="Fish Shellfish Immunol.">
        <title>Early steps in the European eel (Anguilla anguilla)-Vibrio vulnificus interaction in the gills: Role of the RtxA13 toxin.</title>
        <authorList>
            <person name="Callol A."/>
            <person name="Pajuelo D."/>
            <person name="Ebbesson L."/>
            <person name="Teles M."/>
            <person name="MacKenzie S."/>
            <person name="Amaro C."/>
        </authorList>
    </citation>
    <scope>NUCLEOTIDE SEQUENCE</scope>
</reference>
<proteinExistence type="predicted"/>
<reference evidence="2" key="1">
    <citation type="submission" date="2014-11" db="EMBL/GenBank/DDBJ databases">
        <authorList>
            <person name="Amaro Gonzalez C."/>
        </authorList>
    </citation>
    <scope>NUCLEOTIDE SEQUENCE</scope>
</reference>
<keyword evidence="1" id="KW-1133">Transmembrane helix</keyword>
<keyword evidence="1" id="KW-0812">Transmembrane</keyword>
<evidence type="ECO:0000313" key="2">
    <source>
        <dbReference type="EMBL" id="JAH91682.1"/>
    </source>
</evidence>
<dbReference type="AlphaFoldDB" id="A0A0E9WMT5"/>
<dbReference type="EMBL" id="GBXM01016895">
    <property type="protein sequence ID" value="JAH91682.1"/>
    <property type="molecule type" value="Transcribed_RNA"/>
</dbReference>
<evidence type="ECO:0000256" key="1">
    <source>
        <dbReference type="SAM" id="Phobius"/>
    </source>
</evidence>